<comment type="caution">
    <text evidence="1">The sequence shown here is derived from an EMBL/GenBank/DDBJ whole genome shotgun (WGS) entry which is preliminary data.</text>
</comment>
<accession>A0ACB5TUX0</accession>
<name>A0ACB5TUX0_AMBMO</name>
<reference evidence="1" key="1">
    <citation type="submission" date="2023-04" db="EMBL/GenBank/DDBJ databases">
        <title>Ambrosiozyma monospora NBRC 10751.</title>
        <authorList>
            <person name="Ichikawa N."/>
            <person name="Sato H."/>
            <person name="Tonouchi N."/>
        </authorList>
    </citation>
    <scope>NUCLEOTIDE SEQUENCE</scope>
    <source>
        <strain evidence="1">NBRC 10751</strain>
    </source>
</reference>
<dbReference type="EMBL" id="BSXS01009583">
    <property type="protein sequence ID" value="GME95929.1"/>
    <property type="molecule type" value="Genomic_DNA"/>
</dbReference>
<evidence type="ECO:0000313" key="1">
    <source>
        <dbReference type="EMBL" id="GME95929.1"/>
    </source>
</evidence>
<organism evidence="1 2">
    <name type="scientific">Ambrosiozyma monospora</name>
    <name type="common">Yeast</name>
    <name type="synonym">Endomycopsis monosporus</name>
    <dbReference type="NCBI Taxonomy" id="43982"/>
    <lineage>
        <taxon>Eukaryota</taxon>
        <taxon>Fungi</taxon>
        <taxon>Dikarya</taxon>
        <taxon>Ascomycota</taxon>
        <taxon>Saccharomycotina</taxon>
        <taxon>Pichiomycetes</taxon>
        <taxon>Pichiales</taxon>
        <taxon>Pichiaceae</taxon>
        <taxon>Ambrosiozyma</taxon>
    </lineage>
</organism>
<evidence type="ECO:0000313" key="2">
    <source>
        <dbReference type="Proteomes" id="UP001165064"/>
    </source>
</evidence>
<sequence length="223" mass="23354">MRLLLLVKMVQLYLAPSAVVTKSDADEKHSHTGDDGATTVGEDGSVIPGTPVQKTHSQTFSLLSEDSLVGSITSTVSDYSTVTAGPSAIVTNPDADEEYGQHKDDEVTTVGEDGAVIPGTPIQKNYGQFDYLLSKAQTAAKTYTVSGASARTRASTSRIISAVVKRNVDEDGDFYPVQKDHSQDEGFRRQAASVKSSSSSNAASGLQISLGLGALSAVVLSLL</sequence>
<protein>
    <submittedName>
        <fullName evidence="1">Unnamed protein product</fullName>
    </submittedName>
</protein>
<gene>
    <name evidence="1" type="ORF">Amon02_000985400</name>
</gene>
<keyword evidence="2" id="KW-1185">Reference proteome</keyword>
<dbReference type="Proteomes" id="UP001165064">
    <property type="component" value="Unassembled WGS sequence"/>
</dbReference>
<proteinExistence type="predicted"/>